<dbReference type="SUPFAM" id="SSF54665">
    <property type="entry name" value="CO dehydrogenase molybdoprotein N-domain-like"/>
    <property type="match status" value="1"/>
</dbReference>
<dbReference type="PANTHER" id="PTHR11908">
    <property type="entry name" value="XANTHINE DEHYDROGENASE"/>
    <property type="match status" value="1"/>
</dbReference>
<evidence type="ECO:0000259" key="3">
    <source>
        <dbReference type="SMART" id="SM01008"/>
    </source>
</evidence>
<keyword evidence="1" id="KW-0500">Molybdenum</keyword>
<feature type="domain" description="Aldehyde oxidase/xanthine dehydrogenase a/b hammerhead" evidence="3">
    <location>
        <begin position="21"/>
        <end position="128"/>
    </location>
</feature>
<feature type="non-terminal residue" evidence="4">
    <location>
        <position position="147"/>
    </location>
</feature>
<proteinExistence type="predicted"/>
<gene>
    <name evidence="4" type="ORF">METZ01_LOCUS476243</name>
</gene>
<dbReference type="Gene3D" id="3.30.365.10">
    <property type="entry name" value="Aldehyde oxidase/xanthine dehydrogenase, molybdopterin binding domain"/>
    <property type="match status" value="2"/>
</dbReference>
<evidence type="ECO:0000256" key="1">
    <source>
        <dbReference type="ARBA" id="ARBA00022505"/>
    </source>
</evidence>
<dbReference type="InterPro" id="IPR016208">
    <property type="entry name" value="Ald_Oxase/xanthine_DH-like"/>
</dbReference>
<name>A0A383BU42_9ZZZZ</name>
<dbReference type="InterPro" id="IPR036856">
    <property type="entry name" value="Ald_Oxase/Xan_DH_a/b_sf"/>
</dbReference>
<dbReference type="PANTHER" id="PTHR11908:SF132">
    <property type="entry name" value="ALDEHYDE OXIDASE 1-RELATED"/>
    <property type="match status" value="1"/>
</dbReference>
<reference evidence="4" key="1">
    <citation type="submission" date="2018-05" db="EMBL/GenBank/DDBJ databases">
        <authorList>
            <person name="Lanie J.A."/>
            <person name="Ng W.-L."/>
            <person name="Kazmierczak K.M."/>
            <person name="Andrzejewski T.M."/>
            <person name="Davidsen T.M."/>
            <person name="Wayne K.J."/>
            <person name="Tettelin H."/>
            <person name="Glass J.I."/>
            <person name="Rusch D."/>
            <person name="Podicherti R."/>
            <person name="Tsui H.-C.T."/>
            <person name="Winkler M.E."/>
        </authorList>
    </citation>
    <scope>NUCLEOTIDE SEQUENCE</scope>
</reference>
<dbReference type="EMBL" id="UINC01203233">
    <property type="protein sequence ID" value="SVE23389.1"/>
    <property type="molecule type" value="Genomic_DNA"/>
</dbReference>
<evidence type="ECO:0000256" key="2">
    <source>
        <dbReference type="ARBA" id="ARBA00023002"/>
    </source>
</evidence>
<evidence type="ECO:0000313" key="4">
    <source>
        <dbReference type="EMBL" id="SVE23389.1"/>
    </source>
</evidence>
<feature type="non-terminal residue" evidence="4">
    <location>
        <position position="1"/>
    </location>
</feature>
<accession>A0A383BU42</accession>
<sequence>MSKNIFINEKRPHDSASKHVSGYADYTDDINEPNGTLHGAIGWSKKSHALIKKIDLGEVWKSEGVISVIGYKDIPGRNDVGPVFDGDPIFSPNKAEYYGQPLFAVAATSTELARKAVLKAKVIYKVLKPIVTIKEALKKKKFVLNGI</sequence>
<keyword evidence="2" id="KW-0560">Oxidoreductase</keyword>
<dbReference type="InterPro" id="IPR000674">
    <property type="entry name" value="Ald_Oxase/Xan_DH_a/b"/>
</dbReference>
<dbReference type="GO" id="GO:0016491">
    <property type="term" value="F:oxidoreductase activity"/>
    <property type="evidence" value="ECO:0007669"/>
    <property type="project" value="UniProtKB-KW"/>
</dbReference>
<dbReference type="AlphaFoldDB" id="A0A383BU42"/>
<dbReference type="Gene3D" id="3.90.1170.50">
    <property type="entry name" value="Aldehyde oxidase/xanthine dehydrogenase, a/b hammerhead"/>
    <property type="match status" value="1"/>
</dbReference>
<organism evidence="4">
    <name type="scientific">marine metagenome</name>
    <dbReference type="NCBI Taxonomy" id="408172"/>
    <lineage>
        <taxon>unclassified sequences</taxon>
        <taxon>metagenomes</taxon>
        <taxon>ecological metagenomes</taxon>
    </lineage>
</organism>
<dbReference type="Pfam" id="PF01315">
    <property type="entry name" value="Ald_Xan_dh_C"/>
    <property type="match status" value="1"/>
</dbReference>
<protein>
    <recommendedName>
        <fullName evidence="3">Aldehyde oxidase/xanthine dehydrogenase a/b hammerhead domain-containing protein</fullName>
    </recommendedName>
</protein>
<dbReference type="GO" id="GO:0005506">
    <property type="term" value="F:iron ion binding"/>
    <property type="evidence" value="ECO:0007669"/>
    <property type="project" value="InterPro"/>
</dbReference>
<dbReference type="SMART" id="SM01008">
    <property type="entry name" value="Ald_Xan_dh_C"/>
    <property type="match status" value="1"/>
</dbReference>